<dbReference type="Proteomes" id="UP000632289">
    <property type="component" value="Unassembled WGS sequence"/>
</dbReference>
<name>A0A927EWC5_9ACTN</name>
<keyword evidence="4" id="KW-1185">Reference proteome</keyword>
<gene>
    <name evidence="3" type="ORF">IF129_06425</name>
</gene>
<protein>
    <submittedName>
        <fullName evidence="3">Uncharacterized protein</fullName>
    </submittedName>
</protein>
<reference evidence="3" key="1">
    <citation type="submission" date="2020-09" db="EMBL/GenBank/DDBJ databases">
        <title>Secondary metabolite and genome analysis of marine Streptomyces chumphonensis KK1-2T.</title>
        <authorList>
            <person name="Phongsopitanun W."/>
            <person name="Kanchanasin P."/>
            <person name="Pittayakhajonwut P."/>
            <person name="Suwanborirux K."/>
            <person name="Tanasupawat S."/>
        </authorList>
    </citation>
    <scope>NUCLEOTIDE SEQUENCE</scope>
    <source>
        <strain evidence="3">KK1-2</strain>
    </source>
</reference>
<keyword evidence="2" id="KW-0472">Membrane</keyword>
<keyword evidence="2" id="KW-1133">Transmembrane helix</keyword>
<dbReference type="RefSeq" id="WP_191208499.1">
    <property type="nucleotide sequence ID" value="NZ_BAABKL010000032.1"/>
</dbReference>
<feature type="region of interest" description="Disordered" evidence="1">
    <location>
        <begin position="1"/>
        <end position="56"/>
    </location>
</feature>
<feature type="transmembrane region" description="Helical" evidence="2">
    <location>
        <begin position="58"/>
        <end position="79"/>
    </location>
</feature>
<dbReference type="Pfam" id="PF20088">
    <property type="entry name" value="DUF6480"/>
    <property type="match status" value="1"/>
</dbReference>
<accession>A0A927EWC5</accession>
<evidence type="ECO:0000256" key="2">
    <source>
        <dbReference type="SAM" id="Phobius"/>
    </source>
</evidence>
<evidence type="ECO:0000313" key="4">
    <source>
        <dbReference type="Proteomes" id="UP000632289"/>
    </source>
</evidence>
<evidence type="ECO:0000313" key="3">
    <source>
        <dbReference type="EMBL" id="MBD3931195.1"/>
    </source>
</evidence>
<comment type="caution">
    <text evidence="3">The sequence shown here is derived from an EMBL/GenBank/DDBJ whole genome shotgun (WGS) entry which is preliminary data.</text>
</comment>
<organism evidence="3 4">
    <name type="scientific">Streptomyces chumphonensis</name>
    <dbReference type="NCBI Taxonomy" id="1214925"/>
    <lineage>
        <taxon>Bacteria</taxon>
        <taxon>Bacillati</taxon>
        <taxon>Actinomycetota</taxon>
        <taxon>Actinomycetes</taxon>
        <taxon>Kitasatosporales</taxon>
        <taxon>Streptomycetaceae</taxon>
        <taxon>Streptomyces</taxon>
    </lineage>
</organism>
<dbReference type="InterPro" id="IPR045512">
    <property type="entry name" value="DUF6480"/>
</dbReference>
<proteinExistence type="predicted"/>
<dbReference type="AlphaFoldDB" id="A0A927EWC5"/>
<evidence type="ECO:0000256" key="1">
    <source>
        <dbReference type="SAM" id="MobiDB-lite"/>
    </source>
</evidence>
<keyword evidence="2" id="KW-0812">Transmembrane</keyword>
<sequence length="84" mass="8716">MSDKTFPTPEPEPSRAAGEHPTPGERGGSGVPPLETPPVEGSTSGAGPRETYNPSRGWAVGPLIVVALIVIVFAGYFIARIFVA</sequence>
<dbReference type="EMBL" id="JACXYU010000002">
    <property type="protein sequence ID" value="MBD3931195.1"/>
    <property type="molecule type" value="Genomic_DNA"/>
</dbReference>